<dbReference type="KEGG" id="clg:Calag_1408"/>
<dbReference type="SMART" id="SM00729">
    <property type="entry name" value="Elp3"/>
    <property type="match status" value="1"/>
</dbReference>
<gene>
    <name evidence="2" type="ordered locus">Calag_1408</name>
</gene>
<reference evidence="3" key="1">
    <citation type="submission" date="2012-03" db="EMBL/GenBank/DDBJ databases">
        <title>Complete genome of Caldisphaera lagunensis DSM 15908.</title>
        <authorList>
            <person name="Lucas S."/>
            <person name="Copeland A."/>
            <person name="Lapidus A."/>
            <person name="Glavina del Rio T."/>
            <person name="Dalin E."/>
            <person name="Tice H."/>
            <person name="Bruce D."/>
            <person name="Goodwin L."/>
            <person name="Pitluck S."/>
            <person name="Peters L."/>
            <person name="Mikhailova N."/>
            <person name="Teshima H."/>
            <person name="Kyrpides N."/>
            <person name="Mavromatis K."/>
            <person name="Ivanova N."/>
            <person name="Brettin T."/>
            <person name="Detter J.C."/>
            <person name="Han C."/>
            <person name="Larimer F."/>
            <person name="Land M."/>
            <person name="Hauser L."/>
            <person name="Markowitz V."/>
            <person name="Cheng J.-F."/>
            <person name="Hugenholtz P."/>
            <person name="Woyke T."/>
            <person name="Wu D."/>
            <person name="Spring S."/>
            <person name="Schroeder M."/>
            <person name="Brambilla E."/>
            <person name="Klenk H.-P."/>
            <person name="Eisen J.A."/>
        </authorList>
    </citation>
    <scope>NUCLEOTIDE SEQUENCE [LARGE SCALE GENOMIC DNA]</scope>
    <source>
        <strain evidence="3">DSM 15908 / JCM 11604 / IC-154</strain>
    </source>
</reference>
<dbReference type="STRING" id="1056495.Calag_1408"/>
<dbReference type="PROSITE" id="PS51918">
    <property type="entry name" value="RADICAL_SAM"/>
    <property type="match status" value="1"/>
</dbReference>
<dbReference type="SUPFAM" id="SSF102114">
    <property type="entry name" value="Radical SAM enzymes"/>
    <property type="match status" value="1"/>
</dbReference>
<dbReference type="GeneID" id="14212668"/>
<dbReference type="SFLD" id="SFLDS00029">
    <property type="entry name" value="Radical_SAM"/>
    <property type="match status" value="1"/>
</dbReference>
<feature type="domain" description="Radical SAM core" evidence="1">
    <location>
        <begin position="212"/>
        <end position="458"/>
    </location>
</feature>
<dbReference type="InterPro" id="IPR006638">
    <property type="entry name" value="Elp3/MiaA/NifB-like_rSAM"/>
</dbReference>
<dbReference type="Pfam" id="PF04055">
    <property type="entry name" value="Radical_SAM"/>
    <property type="match status" value="1"/>
</dbReference>
<dbReference type="InterPro" id="IPR023404">
    <property type="entry name" value="rSAM_horseshoe"/>
</dbReference>
<sequence length="518" mass="58990">MTYDVILTTDRTMMSDHHKHEFLGFMTTGPSIGLPESIWKWIAAPKPKVDKLGRPAVAPYGIRKIEAALVDAGINASVIDPDYIDKHLDTVKVIMIGHHDYFAYGPPSSEWWSITGKEPINRVSFRNFMESPAMRKAKEKGVKIIVGGPAAWQWLWSLDEWKKWGVDTVVDGEAEKVSVELVKKALNNEELPDYVFIGPPDVPSLNEIPKIKHASVNGLVEIMRGCPRGCKFCSVTLRAWRSIPPERVIEEVKLNLNEGVDQILLHSEDNLLYYADGIRPRPEKLLKLHTMVREISDLPIAWSHVSLAAVKYAEDTYKLISKLTDIMYSGNQDFLGVEIGLETGSVKLAKKIMPAKSAPYSADKWPDVVESAFSILMDHNIIPAVTLIVGLPEEEPDDVMATTELIERLRPYRSLIVPMFFVPMGVLKEKDWFKKNFLKREHIDLLKATLDHSTYWAKDIVSRFYIKGFKYGPVRFLLNYIVDYIRKRAMLAAEMVEKSWEENKFKNDVQQIPVKAKI</sequence>
<keyword evidence="3" id="KW-1185">Reference proteome</keyword>
<protein>
    <submittedName>
        <fullName evidence="2">Fe-S oxidoreductase</fullName>
    </submittedName>
</protein>
<organism evidence="2 3">
    <name type="scientific">Caldisphaera lagunensis (strain DSM 15908 / JCM 11604 / ANMR 0165 / IC-154)</name>
    <dbReference type="NCBI Taxonomy" id="1056495"/>
    <lineage>
        <taxon>Archaea</taxon>
        <taxon>Thermoproteota</taxon>
        <taxon>Thermoprotei</taxon>
        <taxon>Acidilobales</taxon>
        <taxon>Caldisphaeraceae</taxon>
        <taxon>Caldisphaera</taxon>
    </lineage>
</organism>
<dbReference type="CDD" id="cd01335">
    <property type="entry name" value="Radical_SAM"/>
    <property type="match status" value="1"/>
</dbReference>
<dbReference type="Gene3D" id="3.40.50.280">
    <property type="entry name" value="Cobalamin-binding domain"/>
    <property type="match status" value="1"/>
</dbReference>
<dbReference type="InterPro" id="IPR058240">
    <property type="entry name" value="rSAM_sf"/>
</dbReference>
<accession>L0ADK7</accession>
<evidence type="ECO:0000313" key="2">
    <source>
        <dbReference type="EMBL" id="AFZ71115.1"/>
    </source>
</evidence>
<dbReference type="InParanoid" id="L0ADK7"/>
<dbReference type="PANTHER" id="PTHR42731:SF4">
    <property type="entry name" value="RADICAL SAM DOMAIN PROTEIN"/>
    <property type="match status" value="1"/>
</dbReference>
<dbReference type="GO" id="GO:0003824">
    <property type="term" value="F:catalytic activity"/>
    <property type="evidence" value="ECO:0007669"/>
    <property type="project" value="InterPro"/>
</dbReference>
<dbReference type="GO" id="GO:0051536">
    <property type="term" value="F:iron-sulfur cluster binding"/>
    <property type="evidence" value="ECO:0007669"/>
    <property type="project" value="InterPro"/>
</dbReference>
<evidence type="ECO:0000259" key="1">
    <source>
        <dbReference type="PROSITE" id="PS51918"/>
    </source>
</evidence>
<dbReference type="SFLD" id="SFLDG01082">
    <property type="entry name" value="B12-binding_domain_containing"/>
    <property type="match status" value="1"/>
</dbReference>
<dbReference type="HOGENOM" id="CLU_032214_0_0_2"/>
<dbReference type="AlphaFoldDB" id="L0ADK7"/>
<dbReference type="EMBL" id="CP003378">
    <property type="protein sequence ID" value="AFZ71115.1"/>
    <property type="molecule type" value="Genomic_DNA"/>
</dbReference>
<proteinExistence type="predicted"/>
<dbReference type="Proteomes" id="UP000010469">
    <property type="component" value="Chromosome"/>
</dbReference>
<name>L0ADK7_CALLD</name>
<dbReference type="RefSeq" id="WP_015233012.1">
    <property type="nucleotide sequence ID" value="NC_019791.1"/>
</dbReference>
<evidence type="ECO:0000313" key="3">
    <source>
        <dbReference type="Proteomes" id="UP000010469"/>
    </source>
</evidence>
<dbReference type="PANTHER" id="PTHR42731">
    <property type="entry name" value="SLL1084 PROTEIN"/>
    <property type="match status" value="1"/>
</dbReference>
<dbReference type="InterPro" id="IPR007197">
    <property type="entry name" value="rSAM"/>
</dbReference>
<dbReference type="eggNOG" id="arCOG01357">
    <property type="taxonomic scope" value="Archaea"/>
</dbReference>
<dbReference type="Gene3D" id="3.80.30.20">
    <property type="entry name" value="tm_1862 like domain"/>
    <property type="match status" value="1"/>
</dbReference>